<dbReference type="Proteomes" id="UP000436088">
    <property type="component" value="Unassembled WGS sequence"/>
</dbReference>
<evidence type="ECO:0000313" key="1">
    <source>
        <dbReference type="EMBL" id="KAE8719123.1"/>
    </source>
</evidence>
<sequence>MEESHRYIVFKIDENRGLSPSIKSAVPAKAMTISLLHCLPMTADMPCLISISSPLITAAKARSSSLHGPQRHQESEQKAVCNIQRWAERVLDGISYEVQATDPTEMGIDVIKDKAN</sequence>
<evidence type="ECO:0000313" key="2">
    <source>
        <dbReference type="Proteomes" id="UP000436088"/>
    </source>
</evidence>
<proteinExistence type="predicted"/>
<accession>A0A6A3BR55</accession>
<organism evidence="1 2">
    <name type="scientific">Hibiscus syriacus</name>
    <name type="common">Rose of Sharon</name>
    <dbReference type="NCBI Taxonomy" id="106335"/>
    <lineage>
        <taxon>Eukaryota</taxon>
        <taxon>Viridiplantae</taxon>
        <taxon>Streptophyta</taxon>
        <taxon>Embryophyta</taxon>
        <taxon>Tracheophyta</taxon>
        <taxon>Spermatophyta</taxon>
        <taxon>Magnoliopsida</taxon>
        <taxon>eudicotyledons</taxon>
        <taxon>Gunneridae</taxon>
        <taxon>Pentapetalae</taxon>
        <taxon>rosids</taxon>
        <taxon>malvids</taxon>
        <taxon>Malvales</taxon>
        <taxon>Malvaceae</taxon>
        <taxon>Malvoideae</taxon>
        <taxon>Hibiscus</taxon>
    </lineage>
</organism>
<name>A0A6A3BR55_HIBSY</name>
<reference evidence="1" key="1">
    <citation type="submission" date="2019-09" db="EMBL/GenBank/DDBJ databases">
        <title>Draft genome information of white flower Hibiscus syriacus.</title>
        <authorList>
            <person name="Kim Y.-M."/>
        </authorList>
    </citation>
    <scope>NUCLEOTIDE SEQUENCE [LARGE SCALE GENOMIC DNA]</scope>
    <source>
        <strain evidence="1">YM2019G1</strain>
    </source>
</reference>
<keyword evidence="2" id="KW-1185">Reference proteome</keyword>
<comment type="caution">
    <text evidence="1">The sequence shown here is derived from an EMBL/GenBank/DDBJ whole genome shotgun (WGS) entry which is preliminary data.</text>
</comment>
<dbReference type="AlphaFoldDB" id="A0A6A3BR55"/>
<gene>
    <name evidence="1" type="ORF">F3Y22_tig00109972pilonHSYRG00064</name>
</gene>
<dbReference type="EMBL" id="VEPZ02000792">
    <property type="protein sequence ID" value="KAE8719123.1"/>
    <property type="molecule type" value="Genomic_DNA"/>
</dbReference>
<protein>
    <submittedName>
        <fullName evidence="1">Uncharacterized protein</fullName>
    </submittedName>
</protein>